<sequence>MRYKGFTVHAPLMLGGEDGEAEILGAAVWLWMHSDMHRDAPLHVLPVVLLPVIKRRQYVLVQEGDRPVFFLSWAWMDESAEQRYLNGRVVTLPEEEWCCGERMWFRDFIAPFGHAPQMFRLLREEIFPHHIARSLWHRGGDKGRRIQTFYGSRVTGDELRQWKQAHPLTLALTQN</sequence>
<name>A0AA50DPS9_9GAMM</name>
<dbReference type="PRINTS" id="PR01489">
    <property type="entry name" value="RTXTOXINC"/>
</dbReference>
<keyword evidence="2" id="KW-0963">Cytoplasm</keyword>
<dbReference type="AlphaFoldDB" id="A0AA50DPS9"/>
<evidence type="ECO:0000256" key="2">
    <source>
        <dbReference type="RuleBase" id="RU368102"/>
    </source>
</evidence>
<evidence type="ECO:0000313" key="3">
    <source>
        <dbReference type="EMBL" id="WLS79980.1"/>
    </source>
</evidence>
<dbReference type="GO" id="GO:0031640">
    <property type="term" value="P:killing of cells of another organism"/>
    <property type="evidence" value="ECO:0007669"/>
    <property type="project" value="UniProtKB-KW"/>
</dbReference>
<protein>
    <recommendedName>
        <fullName evidence="2">RTX toxin-activating lysine-acyltransferase</fullName>
        <ecNumber evidence="2">2.3.1.-</ecNumber>
    </recommendedName>
</protein>
<keyword evidence="2" id="KW-0012">Acyltransferase</keyword>
<comment type="function">
    <text evidence="2">Involved in fatty acylation of protoxin at internal lysine residues, thereby converting it to the active toxin.</text>
</comment>
<comment type="similarity">
    <text evidence="1 2">Belongs to the RTX toxin acyltransferase family.</text>
</comment>
<dbReference type="KEGG" id="epi:Q3V30_05675"/>
<dbReference type="GO" id="GO:0005737">
    <property type="term" value="C:cytoplasm"/>
    <property type="evidence" value="ECO:0007669"/>
    <property type="project" value="UniProtKB-SubCell"/>
</dbReference>
<dbReference type="RefSeq" id="WP_306211315.1">
    <property type="nucleotide sequence ID" value="NZ_CP132353.1"/>
</dbReference>
<dbReference type="InterPro" id="IPR003996">
    <property type="entry name" value="RTX_toxin-activating_protC_bac"/>
</dbReference>
<organism evidence="3 4">
    <name type="scientific">Erwinia pyri</name>
    <dbReference type="NCBI Taxonomy" id="3062598"/>
    <lineage>
        <taxon>Bacteria</taxon>
        <taxon>Pseudomonadati</taxon>
        <taxon>Pseudomonadota</taxon>
        <taxon>Gammaproteobacteria</taxon>
        <taxon>Enterobacterales</taxon>
        <taxon>Erwiniaceae</taxon>
        <taxon>Erwinia</taxon>
    </lineage>
</organism>
<proteinExistence type="inferred from homology"/>
<dbReference type="GO" id="GO:0009404">
    <property type="term" value="P:toxin metabolic process"/>
    <property type="evidence" value="ECO:0007669"/>
    <property type="project" value="UniProtKB-UniRule"/>
</dbReference>
<keyword evidence="2" id="KW-0808">Transferase</keyword>
<evidence type="ECO:0000256" key="1">
    <source>
        <dbReference type="ARBA" id="ARBA00005686"/>
    </source>
</evidence>
<comment type="subcellular location">
    <subcellularLocation>
        <location evidence="2">Cytoplasm</location>
    </subcellularLocation>
</comment>
<dbReference type="GO" id="GO:0016746">
    <property type="term" value="F:acyltransferase activity"/>
    <property type="evidence" value="ECO:0007669"/>
    <property type="project" value="UniProtKB-UniRule"/>
</dbReference>
<dbReference type="Pfam" id="PF02794">
    <property type="entry name" value="HlyC"/>
    <property type="match status" value="1"/>
</dbReference>
<gene>
    <name evidence="3" type="ORF">Q3V30_05675</name>
</gene>
<dbReference type="EMBL" id="CP132353">
    <property type="protein sequence ID" value="WLS79980.1"/>
    <property type="molecule type" value="Genomic_DNA"/>
</dbReference>
<evidence type="ECO:0000313" key="4">
    <source>
        <dbReference type="Proteomes" id="UP001228139"/>
    </source>
</evidence>
<accession>A0AA50DPS9</accession>
<dbReference type="EC" id="2.3.1.-" evidence="2"/>
<keyword evidence="4" id="KW-1185">Reference proteome</keyword>
<keyword evidence="2" id="KW-0204">Cytolysis</keyword>
<dbReference type="Proteomes" id="UP001228139">
    <property type="component" value="Chromosome"/>
</dbReference>
<reference evidence="3 4" key="1">
    <citation type="submission" date="2023-07" db="EMBL/GenBank/DDBJ databases">
        <title>Pathogenic bacteria of pear tree diseases.</title>
        <authorList>
            <person name="Zhang Z."/>
            <person name="He L."/>
            <person name="Huang R."/>
        </authorList>
    </citation>
    <scope>NUCLEOTIDE SEQUENCE [LARGE SCALE GENOMIC DNA]</scope>
    <source>
        <strain evidence="3 4">DE2</strain>
    </source>
</reference>